<evidence type="ECO:0000313" key="6">
    <source>
        <dbReference type="Proteomes" id="UP000266693"/>
    </source>
</evidence>
<reference evidence="5 6" key="1">
    <citation type="submission" date="2018-08" db="EMBL/GenBank/DDBJ databases">
        <title>The multiple taxonomic identification of Sphingomonas gilva.</title>
        <authorList>
            <person name="Zhu D."/>
            <person name="Zheng S."/>
        </authorList>
    </citation>
    <scope>NUCLEOTIDE SEQUENCE [LARGE SCALE GENOMIC DNA]</scope>
    <source>
        <strain evidence="5 6">ZDH117</strain>
    </source>
</reference>
<keyword evidence="5" id="KW-0378">Hydrolase</keyword>
<comment type="caution">
    <text evidence="5">The sequence shown here is derived from an EMBL/GenBank/DDBJ whole genome shotgun (WGS) entry which is preliminary data.</text>
</comment>
<protein>
    <submittedName>
        <fullName evidence="5">Serine hydrolase</fullName>
    </submittedName>
</protein>
<dbReference type="EMBL" id="QWLV01000002">
    <property type="protein sequence ID" value="RHW17950.1"/>
    <property type="molecule type" value="Genomic_DNA"/>
</dbReference>
<dbReference type="AlphaFoldDB" id="A0A396RNB8"/>
<dbReference type="InterPro" id="IPR045155">
    <property type="entry name" value="Beta-lactam_cat"/>
</dbReference>
<dbReference type="PANTHER" id="PTHR35333:SF5">
    <property type="entry name" value="CONSERVED LIPOPROTEIN LPQF-RELATED"/>
    <property type="match status" value="1"/>
</dbReference>
<name>A0A396RNB8_9SPHN</name>
<dbReference type="GO" id="GO:0046677">
    <property type="term" value="P:response to antibiotic"/>
    <property type="evidence" value="ECO:0007669"/>
    <property type="project" value="InterPro"/>
</dbReference>
<dbReference type="InterPro" id="IPR000871">
    <property type="entry name" value="Beta-lactam_class-A"/>
</dbReference>
<evidence type="ECO:0000259" key="4">
    <source>
        <dbReference type="Pfam" id="PF13354"/>
    </source>
</evidence>
<gene>
    <name evidence="5" type="ORF">D1610_05425</name>
</gene>
<proteinExistence type="predicted"/>
<feature type="chain" id="PRO_5017408328" evidence="3">
    <location>
        <begin position="19"/>
        <end position="470"/>
    </location>
</feature>
<sequence length="470" mass="49390">MIRWLFAILVGIAAPAIAQVSPDPALTQRANQLPEVLSGKIAYDAYFAESFRSAVPEAQFRQINAQLVAANGAVTKVEGIAAATPFSGTVKLGYERAVASVQIVVDSAAPHLVTGLRITGAETRDDSVAKLTADFNALSGEKAILIRELGKDAPPLLAIEADQAGAIGSGFKLWLLAEAARSVKAGERRWADVVTLGPDAPSSATTANWPEDAPVTLHTAATAMISVSDNRATDTMLAALGRDKVDAMAKRLGADEQSIPVLSTREAFALKSNATLGNQWAAMADAAGRRSLLAANRAAMAMQPLAPGDASTPRAINTIEWFASPAAMAKALDWLRTEGDDTARAILAVNPGVAPAMAERFAYLGYKGGSEPGVIAMNYLLKTRAGRWFAVTGFWNDPAKAVDDLRFATLMHRALGWCRAKSSPERGGGPAAGWWRGITANAAPVEGPLHHRSSSGGPPPRSGEDRATRP</sequence>
<dbReference type="OrthoDB" id="108135at2"/>
<comment type="catalytic activity">
    <reaction evidence="1">
        <text>a beta-lactam + H2O = a substituted beta-amino acid</text>
        <dbReference type="Rhea" id="RHEA:20401"/>
        <dbReference type="ChEBI" id="CHEBI:15377"/>
        <dbReference type="ChEBI" id="CHEBI:35627"/>
        <dbReference type="ChEBI" id="CHEBI:140347"/>
        <dbReference type="EC" id="3.5.2.6"/>
    </reaction>
</comment>
<feature type="signal peptide" evidence="3">
    <location>
        <begin position="1"/>
        <end position="18"/>
    </location>
</feature>
<dbReference type="GO" id="GO:0030655">
    <property type="term" value="P:beta-lactam antibiotic catabolic process"/>
    <property type="evidence" value="ECO:0007669"/>
    <property type="project" value="InterPro"/>
</dbReference>
<dbReference type="GO" id="GO:0008800">
    <property type="term" value="F:beta-lactamase activity"/>
    <property type="evidence" value="ECO:0007669"/>
    <property type="project" value="UniProtKB-EC"/>
</dbReference>
<evidence type="ECO:0000256" key="3">
    <source>
        <dbReference type="SAM" id="SignalP"/>
    </source>
</evidence>
<dbReference type="Gene3D" id="3.40.710.10">
    <property type="entry name" value="DD-peptidase/beta-lactamase superfamily"/>
    <property type="match status" value="1"/>
</dbReference>
<feature type="domain" description="Beta-lactamase class A catalytic" evidence="4">
    <location>
        <begin position="145"/>
        <end position="308"/>
    </location>
</feature>
<dbReference type="Pfam" id="PF13354">
    <property type="entry name" value="Beta-lactamase2"/>
    <property type="match status" value="1"/>
</dbReference>
<keyword evidence="6" id="KW-1185">Reference proteome</keyword>
<feature type="region of interest" description="Disordered" evidence="2">
    <location>
        <begin position="445"/>
        <end position="470"/>
    </location>
</feature>
<dbReference type="SUPFAM" id="SSF56601">
    <property type="entry name" value="beta-lactamase/transpeptidase-like"/>
    <property type="match status" value="1"/>
</dbReference>
<accession>A0A396RNB8</accession>
<evidence type="ECO:0000256" key="1">
    <source>
        <dbReference type="ARBA" id="ARBA00001526"/>
    </source>
</evidence>
<keyword evidence="3" id="KW-0732">Signal</keyword>
<evidence type="ECO:0000256" key="2">
    <source>
        <dbReference type="SAM" id="MobiDB-lite"/>
    </source>
</evidence>
<organism evidence="5 6">
    <name type="scientific">Sphingomonas gilva</name>
    <dbReference type="NCBI Taxonomy" id="2305907"/>
    <lineage>
        <taxon>Bacteria</taxon>
        <taxon>Pseudomonadati</taxon>
        <taxon>Pseudomonadota</taxon>
        <taxon>Alphaproteobacteria</taxon>
        <taxon>Sphingomonadales</taxon>
        <taxon>Sphingomonadaceae</taxon>
        <taxon>Sphingomonas</taxon>
    </lineage>
</organism>
<dbReference type="RefSeq" id="WP_118863141.1">
    <property type="nucleotide sequence ID" value="NZ_QWLV01000002.1"/>
</dbReference>
<evidence type="ECO:0000313" key="5">
    <source>
        <dbReference type="EMBL" id="RHW17950.1"/>
    </source>
</evidence>
<dbReference type="InterPro" id="IPR012338">
    <property type="entry name" value="Beta-lactam/transpept-like"/>
</dbReference>
<dbReference type="Proteomes" id="UP000266693">
    <property type="component" value="Unassembled WGS sequence"/>
</dbReference>
<dbReference type="PANTHER" id="PTHR35333">
    <property type="entry name" value="BETA-LACTAMASE"/>
    <property type="match status" value="1"/>
</dbReference>